<comment type="caution">
    <text evidence="1">The sequence shown here is derived from an EMBL/GenBank/DDBJ whole genome shotgun (WGS) entry which is preliminary data.</text>
</comment>
<dbReference type="AlphaFoldDB" id="A0A246HI50"/>
<gene>
    <name evidence="1" type="ORF">CEE60_17230</name>
</gene>
<dbReference type="EMBL" id="NIVS01000054">
    <property type="protein sequence ID" value="OWQ50065.1"/>
    <property type="molecule type" value="Genomic_DNA"/>
</dbReference>
<dbReference type="Proteomes" id="UP000198157">
    <property type="component" value="Unassembled WGS sequence"/>
</dbReference>
<accession>A0A246HI50</accession>
<organism evidence="1 2">
    <name type="scientific">Stenotrophomonas maltophilia</name>
    <name type="common">Pseudomonas maltophilia</name>
    <name type="synonym">Xanthomonas maltophilia</name>
    <dbReference type="NCBI Taxonomy" id="40324"/>
    <lineage>
        <taxon>Bacteria</taxon>
        <taxon>Pseudomonadati</taxon>
        <taxon>Pseudomonadota</taxon>
        <taxon>Gammaproteobacteria</taxon>
        <taxon>Lysobacterales</taxon>
        <taxon>Lysobacteraceae</taxon>
        <taxon>Stenotrophomonas</taxon>
        <taxon>Stenotrophomonas maltophilia group</taxon>
    </lineage>
</organism>
<evidence type="ECO:0000313" key="2">
    <source>
        <dbReference type="Proteomes" id="UP000198157"/>
    </source>
</evidence>
<evidence type="ECO:0000313" key="1">
    <source>
        <dbReference type="EMBL" id="OWQ50065.1"/>
    </source>
</evidence>
<protein>
    <submittedName>
        <fullName evidence="1">Uncharacterized protein</fullName>
    </submittedName>
</protein>
<name>A0A246HI50_STEMA</name>
<reference evidence="1 2" key="1">
    <citation type="submission" date="2017-06" db="EMBL/GenBank/DDBJ databases">
        <authorList>
            <person name="Kim H.J."/>
            <person name="Triplett B.A."/>
        </authorList>
    </citation>
    <scope>NUCLEOTIDE SEQUENCE [LARGE SCALE GENOMIC DNA]</scope>
    <source>
        <strain evidence="1 2">13146</strain>
    </source>
</reference>
<proteinExistence type="predicted"/>
<sequence length="66" mass="7122">MLHRRGACQIETVMMPNAGCGKLTDAACHWSALPPSHSDDFSNASEFIGLDTASLRFTHDVLTMAS</sequence>